<feature type="transmembrane region" description="Helical" evidence="1">
    <location>
        <begin position="71"/>
        <end position="93"/>
    </location>
</feature>
<feature type="transmembrane region" description="Helical" evidence="1">
    <location>
        <begin position="182"/>
        <end position="206"/>
    </location>
</feature>
<reference evidence="2 3" key="1">
    <citation type="submission" date="2020-07" db="EMBL/GenBank/DDBJ databases">
        <title>Draft genome and description of Aeromicrobium phoceense strain Marseille-Q0843 isolated from healthy skin swab.</title>
        <authorList>
            <person name="Boxberger M."/>
            <person name="La Scola B."/>
        </authorList>
    </citation>
    <scope>NUCLEOTIDE SEQUENCE [LARGE SCALE GENOMIC DNA]</scope>
    <source>
        <strain evidence="2 3">Marseille-Q0843</strain>
    </source>
</reference>
<keyword evidence="1" id="KW-0472">Membrane</keyword>
<protein>
    <submittedName>
        <fullName evidence="2">Uncharacterized protein</fullName>
    </submittedName>
</protein>
<accession>A0A838XBF5</accession>
<keyword evidence="1" id="KW-0812">Transmembrane</keyword>
<evidence type="ECO:0000313" key="3">
    <source>
        <dbReference type="Proteomes" id="UP000550354"/>
    </source>
</evidence>
<dbReference type="Proteomes" id="UP000550354">
    <property type="component" value="Unassembled WGS sequence"/>
</dbReference>
<dbReference type="RefSeq" id="WP_181753169.1">
    <property type="nucleotide sequence ID" value="NZ_JACEOG010000001.1"/>
</dbReference>
<evidence type="ECO:0000313" key="2">
    <source>
        <dbReference type="EMBL" id="MBA4607242.1"/>
    </source>
</evidence>
<dbReference type="AlphaFoldDB" id="A0A838XBF5"/>
<sequence length="207" mass="21727">MGIGKTGRRVNAAVGGFTTRVDGQTELAAARAAQALRLAVRLLRWPSLGVMVVSWPFLAGLAIVSVLADDVWLSVLAGLIAGIGALLSGAFAWRRQRILAAVEDEQQLATELGIAVAMSDDVGEARLVLGQLAGATGGVRVFSRLKGLWRGFGLGPGVLQDAADLPRARWFFPPTVGTTVTLFLGVLWLVPISFVSCLLLAIALAAR</sequence>
<feature type="transmembrane region" description="Helical" evidence="1">
    <location>
        <begin position="45"/>
        <end position="65"/>
    </location>
</feature>
<organism evidence="2 3">
    <name type="scientific">Aeromicrobium phoceense</name>
    <dbReference type="NCBI Taxonomy" id="2754045"/>
    <lineage>
        <taxon>Bacteria</taxon>
        <taxon>Bacillati</taxon>
        <taxon>Actinomycetota</taxon>
        <taxon>Actinomycetes</taxon>
        <taxon>Propionibacteriales</taxon>
        <taxon>Nocardioidaceae</taxon>
        <taxon>Aeromicrobium</taxon>
    </lineage>
</organism>
<keyword evidence="1" id="KW-1133">Transmembrane helix</keyword>
<keyword evidence="3" id="KW-1185">Reference proteome</keyword>
<comment type="caution">
    <text evidence="2">The sequence shown here is derived from an EMBL/GenBank/DDBJ whole genome shotgun (WGS) entry which is preliminary data.</text>
</comment>
<dbReference type="EMBL" id="JACEOG010000001">
    <property type="protein sequence ID" value="MBA4607242.1"/>
    <property type="molecule type" value="Genomic_DNA"/>
</dbReference>
<gene>
    <name evidence="2" type="ORF">H1W00_01985</name>
</gene>
<name>A0A838XBF5_9ACTN</name>
<proteinExistence type="predicted"/>
<evidence type="ECO:0000256" key="1">
    <source>
        <dbReference type="SAM" id="Phobius"/>
    </source>
</evidence>